<dbReference type="GeneID" id="115729005"/>
<dbReference type="PANTHER" id="PTHR35311:SF1">
    <property type="entry name" value="PROTEIN EMBRYO DEFECTIVE 1674"/>
    <property type="match status" value="1"/>
</dbReference>
<organism evidence="3 4">
    <name type="scientific">Rhodamnia argentea</name>
    <dbReference type="NCBI Taxonomy" id="178133"/>
    <lineage>
        <taxon>Eukaryota</taxon>
        <taxon>Viridiplantae</taxon>
        <taxon>Streptophyta</taxon>
        <taxon>Embryophyta</taxon>
        <taxon>Tracheophyta</taxon>
        <taxon>Spermatophyta</taxon>
        <taxon>Magnoliopsida</taxon>
        <taxon>eudicotyledons</taxon>
        <taxon>Gunneridae</taxon>
        <taxon>Pentapetalae</taxon>
        <taxon>rosids</taxon>
        <taxon>malvids</taxon>
        <taxon>Myrtales</taxon>
        <taxon>Myrtaceae</taxon>
        <taxon>Myrtoideae</taxon>
        <taxon>Myrteae</taxon>
        <taxon>Australasian group</taxon>
        <taxon>Rhodamnia</taxon>
    </lineage>
</organism>
<dbReference type="Proteomes" id="UP000827889">
    <property type="component" value="Chromosome 11"/>
</dbReference>
<gene>
    <name evidence="4" type="primary">LOC115729005</name>
</gene>
<feature type="compositionally biased region" description="Basic residues" evidence="1">
    <location>
        <begin position="263"/>
        <end position="283"/>
    </location>
</feature>
<evidence type="ECO:0000256" key="1">
    <source>
        <dbReference type="SAM" id="MobiDB-lite"/>
    </source>
</evidence>
<proteinExistence type="predicted"/>
<keyword evidence="3" id="KW-1185">Reference proteome</keyword>
<evidence type="ECO:0000259" key="2">
    <source>
        <dbReference type="Pfam" id="PF09133"/>
    </source>
</evidence>
<evidence type="ECO:0000313" key="4">
    <source>
        <dbReference type="RefSeq" id="XP_030515279.2"/>
    </source>
</evidence>
<sequence>MVSITEEFAVSKGQTMKKMDRSGSRQGKGVVHKIGSIMRSLPSRTQVFLNEWWLVNANGKGLAIGGFAHRDSERVSLFCSAPIVKRHDTTTFETADGMTIMVGGLINRLRTLENGFSSKVCNKFLLGFPYDWAEYSTSCYGEDSSIQAGSVKATVSEETDSQSRSTTNYFEATSLDDVTVPKLRDLFSLGDLDDSFLMEKIYDDVVGMLGSSAEHDGEFLRSSRKNSLGMAAKSQFNEAQIKKKKSSEDGLCKHNEDILSARKTVKKVNHKSGRQLRALRRRREGVSTRSMTKLKK</sequence>
<dbReference type="InterPro" id="IPR053090">
    <property type="entry name" value="Centromere_KNL-2_homolog"/>
</dbReference>
<dbReference type="RefSeq" id="XP_030515279.2">
    <property type="nucleotide sequence ID" value="XM_030659419.2"/>
</dbReference>
<name>A0A8B8MZG3_9MYRT</name>
<feature type="compositionally biased region" description="Polar residues" evidence="1">
    <location>
        <begin position="287"/>
        <end position="296"/>
    </location>
</feature>
<dbReference type="PANTHER" id="PTHR35311">
    <property type="entry name" value="KINETOCHORE-ASSOCIATED PROTEIN KNL-2 HOMOLOG"/>
    <property type="match status" value="1"/>
</dbReference>
<evidence type="ECO:0000313" key="3">
    <source>
        <dbReference type="Proteomes" id="UP000827889"/>
    </source>
</evidence>
<reference evidence="4" key="1">
    <citation type="submission" date="2025-08" db="UniProtKB">
        <authorList>
            <consortium name="RefSeq"/>
        </authorList>
    </citation>
    <scope>IDENTIFICATION</scope>
    <source>
        <tissue evidence="4">Leaf</tissue>
    </source>
</reference>
<accession>A0A8B8MZG3</accession>
<feature type="region of interest" description="Disordered" evidence="1">
    <location>
        <begin position="262"/>
        <end position="296"/>
    </location>
</feature>
<feature type="domain" description="SANTA" evidence="2">
    <location>
        <begin position="47"/>
        <end position="135"/>
    </location>
</feature>
<dbReference type="KEGG" id="rarg:115729005"/>
<dbReference type="InterPro" id="IPR015216">
    <property type="entry name" value="SANTA"/>
</dbReference>
<dbReference type="Pfam" id="PF09133">
    <property type="entry name" value="SANTA"/>
    <property type="match status" value="1"/>
</dbReference>
<dbReference type="AlphaFoldDB" id="A0A8B8MZG3"/>
<protein>
    <submittedName>
        <fullName evidence="4">Kinetochore-associated protein KNL-2 homolog isoform X1</fullName>
    </submittedName>
</protein>